<dbReference type="SUPFAM" id="SSF46689">
    <property type="entry name" value="Homeodomain-like"/>
    <property type="match status" value="1"/>
</dbReference>
<gene>
    <name evidence="5" type="ORF">NQ314_012409</name>
</gene>
<comment type="subcellular location">
    <subcellularLocation>
        <location evidence="1 2">Nucleus</location>
    </subcellularLocation>
</comment>
<organism evidence="5 6">
    <name type="scientific">Rhamnusium bicolor</name>
    <dbReference type="NCBI Taxonomy" id="1586634"/>
    <lineage>
        <taxon>Eukaryota</taxon>
        <taxon>Metazoa</taxon>
        <taxon>Ecdysozoa</taxon>
        <taxon>Arthropoda</taxon>
        <taxon>Hexapoda</taxon>
        <taxon>Insecta</taxon>
        <taxon>Pterygota</taxon>
        <taxon>Neoptera</taxon>
        <taxon>Endopterygota</taxon>
        <taxon>Coleoptera</taxon>
        <taxon>Polyphaga</taxon>
        <taxon>Cucujiformia</taxon>
        <taxon>Chrysomeloidea</taxon>
        <taxon>Cerambycidae</taxon>
        <taxon>Lepturinae</taxon>
        <taxon>Rhagiini</taxon>
        <taxon>Rhamnusium</taxon>
    </lineage>
</organism>
<dbReference type="InterPro" id="IPR009057">
    <property type="entry name" value="Homeodomain-like_sf"/>
</dbReference>
<dbReference type="PROSITE" id="PS50960">
    <property type="entry name" value="HTH_PSQ"/>
    <property type="match status" value="1"/>
</dbReference>
<protein>
    <recommendedName>
        <fullName evidence="4">HTH psq-type domain-containing protein</fullName>
    </recommendedName>
</protein>
<evidence type="ECO:0000256" key="1">
    <source>
        <dbReference type="ARBA" id="ARBA00004123"/>
    </source>
</evidence>
<dbReference type="GO" id="GO:0005634">
    <property type="term" value="C:nucleus"/>
    <property type="evidence" value="ECO:0007669"/>
    <property type="project" value="UniProtKB-SubCell"/>
</dbReference>
<keyword evidence="6" id="KW-1185">Reference proteome</keyword>
<feature type="DNA-binding region" description="H-T-H motif" evidence="2">
    <location>
        <begin position="36"/>
        <end position="56"/>
    </location>
</feature>
<dbReference type="AlphaFoldDB" id="A0AAV8XCX9"/>
<comment type="caution">
    <text evidence="5">The sequence shown here is derived from an EMBL/GenBank/DDBJ whole genome shotgun (WGS) entry which is preliminary data.</text>
</comment>
<dbReference type="Pfam" id="PF05225">
    <property type="entry name" value="HTH_psq"/>
    <property type="match status" value="1"/>
</dbReference>
<evidence type="ECO:0000259" key="4">
    <source>
        <dbReference type="PROSITE" id="PS50960"/>
    </source>
</evidence>
<evidence type="ECO:0000256" key="3">
    <source>
        <dbReference type="SAM" id="MobiDB-lite"/>
    </source>
</evidence>
<proteinExistence type="predicted"/>
<evidence type="ECO:0000256" key="2">
    <source>
        <dbReference type="PROSITE-ProRule" id="PRU00320"/>
    </source>
</evidence>
<name>A0AAV8XCX9_9CUCU</name>
<dbReference type="EMBL" id="JANEYF010003428">
    <property type="protein sequence ID" value="KAJ8936336.1"/>
    <property type="molecule type" value="Genomic_DNA"/>
</dbReference>
<dbReference type="GO" id="GO:0003677">
    <property type="term" value="F:DNA binding"/>
    <property type="evidence" value="ECO:0007669"/>
    <property type="project" value="UniProtKB-UniRule"/>
</dbReference>
<evidence type="ECO:0000313" key="5">
    <source>
        <dbReference type="EMBL" id="KAJ8936336.1"/>
    </source>
</evidence>
<dbReference type="InterPro" id="IPR007889">
    <property type="entry name" value="HTH_Psq"/>
</dbReference>
<dbReference type="Gene3D" id="1.10.10.60">
    <property type="entry name" value="Homeodomain-like"/>
    <property type="match status" value="1"/>
</dbReference>
<accession>A0AAV8XCX9</accession>
<feature type="region of interest" description="Disordered" evidence="3">
    <location>
        <begin position="56"/>
        <end position="76"/>
    </location>
</feature>
<evidence type="ECO:0000313" key="6">
    <source>
        <dbReference type="Proteomes" id="UP001162156"/>
    </source>
</evidence>
<dbReference type="Proteomes" id="UP001162156">
    <property type="component" value="Unassembled WGS sequence"/>
</dbReference>
<keyword evidence="2" id="KW-0238">DNA-binding</keyword>
<reference evidence="5" key="1">
    <citation type="journal article" date="2023" name="Insect Mol. Biol.">
        <title>Genome sequencing provides insights into the evolution of gene families encoding plant cell wall-degrading enzymes in longhorned beetles.</title>
        <authorList>
            <person name="Shin N.R."/>
            <person name="Okamura Y."/>
            <person name="Kirsch R."/>
            <person name="Pauchet Y."/>
        </authorList>
    </citation>
    <scope>NUCLEOTIDE SEQUENCE</scope>
    <source>
        <strain evidence="5">RBIC_L_NR</strain>
    </source>
</reference>
<feature type="compositionally biased region" description="Low complexity" evidence="3">
    <location>
        <begin position="57"/>
        <end position="67"/>
    </location>
</feature>
<feature type="domain" description="HTH psq-type" evidence="4">
    <location>
        <begin position="8"/>
        <end position="60"/>
    </location>
</feature>
<keyword evidence="2" id="KW-0539">Nucleus</keyword>
<sequence>MSLMVYSYKRKTNRGSWSQADMAKALEAVRNNEMGWLKASQIYNVPTATLRRRGNNKNKIATNTKKTSWPFQTSSE</sequence>